<accession>T1ILQ3</accession>
<dbReference type="PANTHER" id="PTHR35346:SF1">
    <property type="entry name" value="BEN DOMAIN-CONTAINING PROTEIN 6"/>
    <property type="match status" value="1"/>
</dbReference>
<dbReference type="Gene3D" id="1.10.10.2590">
    <property type="entry name" value="BEN domain"/>
    <property type="match status" value="1"/>
</dbReference>
<evidence type="ECO:0000256" key="4">
    <source>
        <dbReference type="ARBA" id="ARBA00023163"/>
    </source>
</evidence>
<comment type="subcellular location">
    <subcellularLocation>
        <location evidence="1">Nucleus</location>
    </subcellularLocation>
</comment>
<dbReference type="SMART" id="SM01025">
    <property type="entry name" value="BEN"/>
    <property type="match status" value="1"/>
</dbReference>
<evidence type="ECO:0000259" key="6">
    <source>
        <dbReference type="PROSITE" id="PS51457"/>
    </source>
</evidence>
<keyword evidence="4" id="KW-0804">Transcription</keyword>
<dbReference type="PROSITE" id="PS51457">
    <property type="entry name" value="BEN"/>
    <property type="match status" value="1"/>
</dbReference>
<dbReference type="EMBL" id="JH430884">
    <property type="status" value="NOT_ANNOTATED_CDS"/>
    <property type="molecule type" value="Genomic_DNA"/>
</dbReference>
<feature type="domain" description="BEN" evidence="6">
    <location>
        <begin position="235"/>
        <end position="332"/>
    </location>
</feature>
<evidence type="ECO:0000313" key="7">
    <source>
        <dbReference type="EnsemblMetazoa" id="SMAR001890-PA"/>
    </source>
</evidence>
<dbReference type="Proteomes" id="UP000014500">
    <property type="component" value="Unassembled WGS sequence"/>
</dbReference>
<dbReference type="EnsemblMetazoa" id="SMAR001890-RA">
    <property type="protein sequence ID" value="SMAR001890-PA"/>
    <property type="gene ID" value="SMAR001890"/>
</dbReference>
<keyword evidence="5" id="KW-0539">Nucleus</keyword>
<protein>
    <recommendedName>
        <fullName evidence="6">BEN domain-containing protein</fullName>
    </recommendedName>
</protein>
<evidence type="ECO:0000256" key="5">
    <source>
        <dbReference type="ARBA" id="ARBA00023242"/>
    </source>
</evidence>
<evidence type="ECO:0000256" key="1">
    <source>
        <dbReference type="ARBA" id="ARBA00004123"/>
    </source>
</evidence>
<organism evidence="7 8">
    <name type="scientific">Strigamia maritima</name>
    <name type="common">European centipede</name>
    <name type="synonym">Geophilus maritimus</name>
    <dbReference type="NCBI Taxonomy" id="126957"/>
    <lineage>
        <taxon>Eukaryota</taxon>
        <taxon>Metazoa</taxon>
        <taxon>Ecdysozoa</taxon>
        <taxon>Arthropoda</taxon>
        <taxon>Myriapoda</taxon>
        <taxon>Chilopoda</taxon>
        <taxon>Pleurostigmophora</taxon>
        <taxon>Geophilomorpha</taxon>
        <taxon>Linotaeniidae</taxon>
        <taxon>Strigamia</taxon>
    </lineage>
</organism>
<name>T1ILQ3_STRMM</name>
<sequence length="341" mass="38894">MNKTMDRTGKQMYVLIKWATDDDTTSIGVIRSSWLRGFNLKDFWRREGNKMYVVDWKRGDDHRIFEAEVLDVNEIKAALKEKQAQIAAKELFNDKRKRRYEEIQISPEKSNVEESKKMKLSSKELSKQTLFEKMKNLIDEHSCSSCKELEDKVSQLQNKVIELQIRVHDKDIECQSLKNKLKSPEENSRELTGLKAQIRRLSDVLTGKMDEISILHQSTDGSSSDNGKQVEVFEGSGVYCSSVAWARANFEVKPTLFVRKLVAALFDDDTLIRSSIKGGTHWASKDATPKPALDPIKILAITQATLKKFPDTMKALITQTISLKIAQLRQLAKKSGLNKPM</sequence>
<dbReference type="InterPro" id="IPR037496">
    <property type="entry name" value="BEND6-like"/>
</dbReference>
<keyword evidence="8" id="KW-1185">Reference proteome</keyword>
<evidence type="ECO:0000313" key="8">
    <source>
        <dbReference type="Proteomes" id="UP000014500"/>
    </source>
</evidence>
<dbReference type="GO" id="GO:0005634">
    <property type="term" value="C:nucleus"/>
    <property type="evidence" value="ECO:0007669"/>
    <property type="project" value="UniProtKB-SubCell"/>
</dbReference>
<dbReference type="GO" id="GO:0045746">
    <property type="term" value="P:negative regulation of Notch signaling pathway"/>
    <property type="evidence" value="ECO:0007669"/>
    <property type="project" value="InterPro"/>
</dbReference>
<reference evidence="7" key="2">
    <citation type="submission" date="2015-02" db="UniProtKB">
        <authorList>
            <consortium name="EnsemblMetazoa"/>
        </authorList>
    </citation>
    <scope>IDENTIFICATION</scope>
</reference>
<dbReference type="InterPro" id="IPR018379">
    <property type="entry name" value="BEN_domain"/>
</dbReference>
<dbReference type="GO" id="GO:0045666">
    <property type="term" value="P:positive regulation of neuron differentiation"/>
    <property type="evidence" value="ECO:0007669"/>
    <property type="project" value="InterPro"/>
</dbReference>
<dbReference type="Pfam" id="PF10523">
    <property type="entry name" value="BEN"/>
    <property type="match status" value="1"/>
</dbReference>
<reference evidence="8" key="1">
    <citation type="submission" date="2011-05" db="EMBL/GenBank/DDBJ databases">
        <authorList>
            <person name="Richards S.R."/>
            <person name="Qu J."/>
            <person name="Jiang H."/>
            <person name="Jhangiani S.N."/>
            <person name="Agravi P."/>
            <person name="Goodspeed R."/>
            <person name="Gross S."/>
            <person name="Mandapat C."/>
            <person name="Jackson L."/>
            <person name="Mathew T."/>
            <person name="Pu L."/>
            <person name="Thornton R."/>
            <person name="Saada N."/>
            <person name="Wilczek-Boney K.B."/>
            <person name="Lee S."/>
            <person name="Kovar C."/>
            <person name="Wu Y."/>
            <person name="Scherer S.E."/>
            <person name="Worley K.C."/>
            <person name="Muzny D.M."/>
            <person name="Gibbs R."/>
        </authorList>
    </citation>
    <scope>NUCLEOTIDE SEQUENCE</scope>
    <source>
        <strain evidence="8">Brora</strain>
    </source>
</reference>
<dbReference type="GO" id="GO:0003677">
    <property type="term" value="F:DNA binding"/>
    <property type="evidence" value="ECO:0007669"/>
    <property type="project" value="InterPro"/>
</dbReference>
<dbReference type="PANTHER" id="PTHR35346">
    <property type="entry name" value="BEN DOMAIN-CONTAINING PROTEIN 6"/>
    <property type="match status" value="1"/>
</dbReference>
<dbReference type="eggNOG" id="ENOG502SF4G">
    <property type="taxonomic scope" value="Eukaryota"/>
</dbReference>
<dbReference type="GO" id="GO:0003714">
    <property type="term" value="F:transcription corepressor activity"/>
    <property type="evidence" value="ECO:0007669"/>
    <property type="project" value="InterPro"/>
</dbReference>
<proteinExistence type="predicted"/>
<dbReference type="AlphaFoldDB" id="T1ILQ3"/>
<dbReference type="HOGENOM" id="CLU_814612_0_0_1"/>
<keyword evidence="3" id="KW-0805">Transcription regulation</keyword>
<evidence type="ECO:0000256" key="2">
    <source>
        <dbReference type="ARBA" id="ARBA00022491"/>
    </source>
</evidence>
<keyword evidence="2" id="KW-0678">Repressor</keyword>
<evidence type="ECO:0000256" key="3">
    <source>
        <dbReference type="ARBA" id="ARBA00023015"/>
    </source>
</evidence>